<dbReference type="OrthoDB" id="9810952at2"/>
<feature type="transmembrane region" description="Helical" evidence="12">
    <location>
        <begin position="48"/>
        <end position="72"/>
    </location>
</feature>
<feature type="transmembrane region" description="Helical" evidence="12">
    <location>
        <begin position="369"/>
        <end position="390"/>
    </location>
</feature>
<evidence type="ECO:0000256" key="1">
    <source>
        <dbReference type="ARBA" id="ARBA00004651"/>
    </source>
</evidence>
<evidence type="ECO:0000313" key="14">
    <source>
        <dbReference type="Proteomes" id="UP000078272"/>
    </source>
</evidence>
<comment type="subcellular location">
    <subcellularLocation>
        <location evidence="10">Cell inner membrane</location>
        <topology evidence="10">Multi-pass membrane protein</topology>
    </subcellularLocation>
    <subcellularLocation>
        <location evidence="1">Cell membrane</location>
        <topology evidence="1">Multi-pass membrane protein</topology>
    </subcellularLocation>
</comment>
<evidence type="ECO:0000256" key="6">
    <source>
        <dbReference type="ARBA" id="ARBA00022958"/>
    </source>
</evidence>
<keyword evidence="4 10" id="KW-0633">Potassium transport</keyword>
<dbReference type="EMBL" id="LDPZ01000081">
    <property type="protein sequence ID" value="KTQ82362.1"/>
    <property type="molecule type" value="Genomic_DNA"/>
</dbReference>
<keyword evidence="8 10" id="KW-0406">Ion transport</keyword>
<feature type="binding site" evidence="11">
    <location>
        <position position="293"/>
    </location>
    <ligand>
        <name>K(+)</name>
        <dbReference type="ChEBI" id="CHEBI:29103"/>
    </ligand>
</feature>
<evidence type="ECO:0000256" key="11">
    <source>
        <dbReference type="PIRSR" id="PIRSR006247-1"/>
    </source>
</evidence>
<feature type="binding site" evidence="11">
    <location>
        <position position="90"/>
    </location>
    <ligand>
        <name>K(+)</name>
        <dbReference type="ChEBI" id="CHEBI:29103"/>
    </ligand>
</feature>
<keyword evidence="6 10" id="KW-0630">Potassium</keyword>
<feature type="binding site" evidence="11">
    <location>
        <position position="294"/>
    </location>
    <ligand>
        <name>K(+)</name>
        <dbReference type="ChEBI" id="CHEBI:29103"/>
    </ligand>
</feature>
<evidence type="ECO:0000256" key="9">
    <source>
        <dbReference type="ARBA" id="ARBA00023136"/>
    </source>
</evidence>
<evidence type="ECO:0000256" key="10">
    <source>
        <dbReference type="PIRNR" id="PIRNR006247"/>
    </source>
</evidence>
<evidence type="ECO:0000256" key="2">
    <source>
        <dbReference type="ARBA" id="ARBA00022448"/>
    </source>
</evidence>
<keyword evidence="7 12" id="KW-1133">Transmembrane helix</keyword>
<feature type="transmembrane region" description="Helical" evidence="12">
    <location>
        <begin position="214"/>
        <end position="238"/>
    </location>
</feature>
<comment type="similarity">
    <text evidence="10">Belongs to the TrkH potassium transport family.</text>
</comment>
<comment type="caution">
    <text evidence="13">The sequence shown here is derived from an EMBL/GenBank/DDBJ whole genome shotgun (WGS) entry which is preliminary data.</text>
</comment>
<keyword evidence="9 10" id="KW-0472">Membrane</keyword>
<dbReference type="InterPro" id="IPR003445">
    <property type="entry name" value="Cat_transpt"/>
</dbReference>
<sequence>MLLPALVDVIDANRDWIVFVGSAVVIAAICTLIAVATRGEPFRPSPRLGFLLVTVIWSTGSLIGTIPIYFALPQLGFAAALFESVSGLTTTGATTISGLDALPRGLLLWRSLLSFLGGIGIIGMALLIFPSLRVGGMALFHLESSDRSGKLLPRVSQLSAGIVAVYVSLTLLCAILYHVCGMPLFDAVNHAMSTLATGGFSTHDESLGFYQSDAILMVATVFMILGALPFVLYIRLFLPRRFQRWRDPQVGLFLAICLVLTLVLAATRIVINNVSIKEALISSAFNLVSVITTTGFVSEDFTLWSNAAIGIFFLAMFIGGCAGSTAGGIKVNRIIILYALVRANFRRVLRPHSVQRLKYGHDDISLETLQSVTIFIFLFFLSLLVGTTALSICGLDLLTAFSASLTAVGNVGPGFGQLIGPAGNFSFLPAPALWILSFMMLIGRLELVTVLVLLSPSFWRD</sequence>
<feature type="transmembrane region" description="Helical" evidence="12">
    <location>
        <begin position="250"/>
        <end position="271"/>
    </location>
</feature>
<dbReference type="Pfam" id="PF02386">
    <property type="entry name" value="TrkH"/>
    <property type="match status" value="1"/>
</dbReference>
<keyword evidence="11" id="KW-0479">Metal-binding</keyword>
<evidence type="ECO:0000256" key="3">
    <source>
        <dbReference type="ARBA" id="ARBA00022475"/>
    </source>
</evidence>
<keyword evidence="10" id="KW-0997">Cell inner membrane</keyword>
<accession>A0A175R0H0</accession>
<protein>
    <recommendedName>
        <fullName evidence="10">Trk system potassium uptake protein</fullName>
    </recommendedName>
</protein>
<evidence type="ECO:0000313" key="13">
    <source>
        <dbReference type="EMBL" id="KTQ82362.1"/>
    </source>
</evidence>
<proteinExistence type="inferred from homology"/>
<feature type="binding site" evidence="11">
    <location>
        <position position="198"/>
    </location>
    <ligand>
        <name>K(+)</name>
        <dbReference type="ChEBI" id="CHEBI:29103"/>
    </ligand>
</feature>
<evidence type="ECO:0000256" key="7">
    <source>
        <dbReference type="ARBA" id="ARBA00022989"/>
    </source>
</evidence>
<dbReference type="AlphaFoldDB" id="A0A175R0H0"/>
<dbReference type="RefSeq" id="WP_058636848.1">
    <property type="nucleotide sequence ID" value="NZ_LDPZ01000081.1"/>
</dbReference>
<keyword evidence="3 10" id="KW-1003">Cell membrane</keyword>
<dbReference type="PANTHER" id="PTHR32024:SF3">
    <property type="entry name" value="TRK SYSTEM POTASSIUM UPTAKE PROTEIN"/>
    <property type="match status" value="1"/>
</dbReference>
<evidence type="ECO:0000256" key="12">
    <source>
        <dbReference type="SAM" id="Phobius"/>
    </source>
</evidence>
<dbReference type="eggNOG" id="COG0168">
    <property type="taxonomic scope" value="Bacteria"/>
</dbReference>
<evidence type="ECO:0000256" key="5">
    <source>
        <dbReference type="ARBA" id="ARBA00022692"/>
    </source>
</evidence>
<feature type="transmembrane region" description="Helical" evidence="12">
    <location>
        <begin position="432"/>
        <end position="454"/>
    </location>
</feature>
<keyword evidence="2 10" id="KW-0813">Transport</keyword>
<dbReference type="GO" id="GO:0005886">
    <property type="term" value="C:plasma membrane"/>
    <property type="evidence" value="ECO:0007669"/>
    <property type="project" value="UniProtKB-SubCell"/>
</dbReference>
<dbReference type="GO" id="GO:0015379">
    <property type="term" value="F:potassium:chloride symporter activity"/>
    <property type="evidence" value="ECO:0007669"/>
    <property type="project" value="InterPro"/>
</dbReference>
<dbReference type="PANTHER" id="PTHR32024">
    <property type="entry name" value="TRK SYSTEM POTASSIUM UPTAKE PROTEIN TRKG-RELATED"/>
    <property type="match status" value="1"/>
</dbReference>
<reference evidence="13 14" key="1">
    <citation type="journal article" date="2016" name="Front. Microbiol.">
        <title>Genomic Resource of Rice Seed Associated Bacteria.</title>
        <authorList>
            <person name="Midha S."/>
            <person name="Bansal K."/>
            <person name="Sharma S."/>
            <person name="Kumar N."/>
            <person name="Patil P.P."/>
            <person name="Chaudhry V."/>
            <person name="Patil P.B."/>
        </authorList>
    </citation>
    <scope>NUCLEOTIDE SEQUENCE [LARGE SCALE GENOMIC DNA]</scope>
    <source>
        <strain evidence="13 14">NS226</strain>
    </source>
</reference>
<feature type="transmembrane region" description="Helical" evidence="12">
    <location>
        <begin position="16"/>
        <end position="36"/>
    </location>
</feature>
<evidence type="ECO:0000256" key="8">
    <source>
        <dbReference type="ARBA" id="ARBA00023065"/>
    </source>
</evidence>
<gene>
    <name evidence="13" type="ORF">NS226_22505</name>
</gene>
<feature type="binding site" evidence="11">
    <location>
        <position position="410"/>
    </location>
    <ligand>
        <name>K(+)</name>
        <dbReference type="ChEBI" id="CHEBI:29103"/>
    </ligand>
</feature>
<feature type="transmembrane region" description="Helical" evidence="12">
    <location>
        <begin position="158"/>
        <end position="179"/>
    </location>
</feature>
<evidence type="ECO:0000256" key="4">
    <source>
        <dbReference type="ARBA" id="ARBA00022538"/>
    </source>
</evidence>
<feature type="binding site" evidence="11">
    <location>
        <position position="91"/>
    </location>
    <ligand>
        <name>K(+)</name>
        <dbReference type="ChEBI" id="CHEBI:29103"/>
    </ligand>
</feature>
<comment type="function">
    <text evidence="10">Low-affinity potassium transport system. Interacts with Trk system potassium uptake protein TrkA.</text>
</comment>
<keyword evidence="5 12" id="KW-0812">Transmembrane</keyword>
<organism evidence="13 14">
    <name type="scientific">Aureimonas ureilytica</name>
    <dbReference type="NCBI Taxonomy" id="401562"/>
    <lineage>
        <taxon>Bacteria</taxon>
        <taxon>Pseudomonadati</taxon>
        <taxon>Pseudomonadota</taxon>
        <taxon>Alphaproteobacteria</taxon>
        <taxon>Hyphomicrobiales</taxon>
        <taxon>Aurantimonadaceae</taxon>
        <taxon>Aureimonas</taxon>
    </lineage>
</organism>
<dbReference type="PIRSF" id="PIRSF006247">
    <property type="entry name" value="TrkH"/>
    <property type="match status" value="1"/>
</dbReference>
<feature type="transmembrane region" description="Helical" evidence="12">
    <location>
        <begin position="301"/>
        <end position="319"/>
    </location>
</feature>
<dbReference type="InterPro" id="IPR004772">
    <property type="entry name" value="TrkH"/>
</dbReference>
<feature type="transmembrane region" description="Helical" evidence="12">
    <location>
        <begin position="107"/>
        <end position="129"/>
    </location>
</feature>
<dbReference type="PATRIC" id="fig|401562.3.peg.5009"/>
<dbReference type="GO" id="GO:0046872">
    <property type="term" value="F:metal ion binding"/>
    <property type="evidence" value="ECO:0007669"/>
    <property type="project" value="UniProtKB-KW"/>
</dbReference>
<dbReference type="STRING" id="401562.NS365_21300"/>
<feature type="binding site" evidence="11">
    <location>
        <position position="411"/>
    </location>
    <ligand>
        <name>K(+)</name>
        <dbReference type="ChEBI" id="CHEBI:29103"/>
    </ligand>
</feature>
<name>A0A175R0H0_9HYPH</name>
<dbReference type="Proteomes" id="UP000078272">
    <property type="component" value="Unassembled WGS sequence"/>
</dbReference>